<dbReference type="PANTHER" id="PTHR24361">
    <property type="entry name" value="MITOGEN-ACTIVATED KINASE KINASE KINASE"/>
    <property type="match status" value="1"/>
</dbReference>
<dbReference type="EMBL" id="JBBNAF010000044">
    <property type="protein sequence ID" value="KAK9081856.1"/>
    <property type="molecule type" value="Genomic_DNA"/>
</dbReference>
<name>A0AAP0HEN5_9MAGN</name>
<protein>
    <recommendedName>
        <fullName evidence="1">Protein kinase domain-containing protein</fullName>
    </recommendedName>
</protein>
<sequence>MGVLIQIKQSKKVKCHGMFDEEGKIRLLLEYMDGGSLQGACISHEPSLASLARQILSGLSYLRRRIVHRDIK</sequence>
<gene>
    <name evidence="2" type="ORF">Syun_031776</name>
</gene>
<reference evidence="2 3" key="1">
    <citation type="submission" date="2024-01" db="EMBL/GenBank/DDBJ databases">
        <title>Genome assemblies of Stephania.</title>
        <authorList>
            <person name="Yang L."/>
        </authorList>
    </citation>
    <scope>NUCLEOTIDE SEQUENCE [LARGE SCALE GENOMIC DNA]</scope>
    <source>
        <strain evidence="2">YNDBR</strain>
        <tissue evidence="2">Leaf</tissue>
    </source>
</reference>
<dbReference type="InterPro" id="IPR000719">
    <property type="entry name" value="Prot_kinase_dom"/>
</dbReference>
<dbReference type="PROSITE" id="PS50011">
    <property type="entry name" value="PROTEIN_KINASE_DOM"/>
    <property type="match status" value="1"/>
</dbReference>
<organism evidence="2 3">
    <name type="scientific">Stephania yunnanensis</name>
    <dbReference type="NCBI Taxonomy" id="152371"/>
    <lineage>
        <taxon>Eukaryota</taxon>
        <taxon>Viridiplantae</taxon>
        <taxon>Streptophyta</taxon>
        <taxon>Embryophyta</taxon>
        <taxon>Tracheophyta</taxon>
        <taxon>Spermatophyta</taxon>
        <taxon>Magnoliopsida</taxon>
        <taxon>Ranunculales</taxon>
        <taxon>Menispermaceae</taxon>
        <taxon>Menispermoideae</taxon>
        <taxon>Cissampelideae</taxon>
        <taxon>Stephania</taxon>
    </lineage>
</organism>
<feature type="domain" description="Protein kinase" evidence="1">
    <location>
        <begin position="1"/>
        <end position="72"/>
    </location>
</feature>
<dbReference type="Pfam" id="PF00069">
    <property type="entry name" value="Pkinase"/>
    <property type="match status" value="1"/>
</dbReference>
<dbReference type="Gene3D" id="1.10.510.10">
    <property type="entry name" value="Transferase(Phosphotransferase) domain 1"/>
    <property type="match status" value="1"/>
</dbReference>
<comment type="caution">
    <text evidence="2">The sequence shown here is derived from an EMBL/GenBank/DDBJ whole genome shotgun (WGS) entry which is preliminary data.</text>
</comment>
<dbReference type="InterPro" id="IPR053235">
    <property type="entry name" value="Ser_Thr_kinase"/>
</dbReference>
<dbReference type="GO" id="GO:0005737">
    <property type="term" value="C:cytoplasm"/>
    <property type="evidence" value="ECO:0007669"/>
    <property type="project" value="TreeGrafter"/>
</dbReference>
<evidence type="ECO:0000259" key="1">
    <source>
        <dbReference type="PROSITE" id="PS50011"/>
    </source>
</evidence>
<keyword evidence="3" id="KW-1185">Reference proteome</keyword>
<dbReference type="GO" id="GO:0004674">
    <property type="term" value="F:protein serine/threonine kinase activity"/>
    <property type="evidence" value="ECO:0007669"/>
    <property type="project" value="TreeGrafter"/>
</dbReference>
<dbReference type="SUPFAM" id="SSF56112">
    <property type="entry name" value="Protein kinase-like (PK-like)"/>
    <property type="match status" value="1"/>
</dbReference>
<dbReference type="Proteomes" id="UP001420932">
    <property type="component" value="Unassembled WGS sequence"/>
</dbReference>
<dbReference type="GO" id="GO:0005524">
    <property type="term" value="F:ATP binding"/>
    <property type="evidence" value="ECO:0007669"/>
    <property type="project" value="InterPro"/>
</dbReference>
<dbReference type="InterPro" id="IPR011009">
    <property type="entry name" value="Kinase-like_dom_sf"/>
</dbReference>
<evidence type="ECO:0000313" key="3">
    <source>
        <dbReference type="Proteomes" id="UP001420932"/>
    </source>
</evidence>
<dbReference type="PANTHER" id="PTHR24361:SF762">
    <property type="entry name" value="MITOGEN-ACTIVATED PROTEIN KINASE KINASE 5"/>
    <property type="match status" value="1"/>
</dbReference>
<evidence type="ECO:0000313" key="2">
    <source>
        <dbReference type="EMBL" id="KAK9081856.1"/>
    </source>
</evidence>
<accession>A0AAP0HEN5</accession>
<dbReference type="AlphaFoldDB" id="A0AAP0HEN5"/>
<proteinExistence type="predicted"/>